<dbReference type="InterPro" id="IPR035441">
    <property type="entry name" value="TFIIS/LEDGF_dom_sf"/>
</dbReference>
<dbReference type="PROSITE" id="PS51319">
    <property type="entry name" value="TFIIS_N"/>
    <property type="match status" value="1"/>
</dbReference>
<dbReference type="AlphaFoldDB" id="A0A834HM10"/>
<comment type="subcellular location">
    <subcellularLocation>
        <location evidence="1">Nucleus</location>
    </subcellularLocation>
</comment>
<organism evidence="4 5">
    <name type="scientific">Rhynchophorus ferrugineus</name>
    <name type="common">Red palm weevil</name>
    <name type="synonym">Curculio ferrugineus</name>
    <dbReference type="NCBI Taxonomy" id="354439"/>
    <lineage>
        <taxon>Eukaryota</taxon>
        <taxon>Metazoa</taxon>
        <taxon>Ecdysozoa</taxon>
        <taxon>Arthropoda</taxon>
        <taxon>Hexapoda</taxon>
        <taxon>Insecta</taxon>
        <taxon>Pterygota</taxon>
        <taxon>Neoptera</taxon>
        <taxon>Endopterygota</taxon>
        <taxon>Coleoptera</taxon>
        <taxon>Polyphaga</taxon>
        <taxon>Cucujiformia</taxon>
        <taxon>Curculionidae</taxon>
        <taxon>Dryophthorinae</taxon>
        <taxon>Rhynchophorus</taxon>
    </lineage>
</organism>
<evidence type="ECO:0000256" key="2">
    <source>
        <dbReference type="SAM" id="MobiDB-lite"/>
    </source>
</evidence>
<accession>A0A834HM10</accession>
<dbReference type="Pfam" id="PF08711">
    <property type="entry name" value="Med26"/>
    <property type="match status" value="1"/>
</dbReference>
<feature type="compositionally biased region" description="Polar residues" evidence="2">
    <location>
        <begin position="155"/>
        <end position="175"/>
    </location>
</feature>
<proteinExistence type="predicted"/>
<dbReference type="Gene3D" id="1.20.930.10">
    <property type="entry name" value="Conserved domain common to transcription factors TFIIS, elongin A, CRSP70"/>
    <property type="match status" value="1"/>
</dbReference>
<dbReference type="InterPro" id="IPR017923">
    <property type="entry name" value="TFIIS_N"/>
</dbReference>
<dbReference type="PANTHER" id="PTHR15141:SF76">
    <property type="entry name" value="TRANSCRIPTION ELONGATION FACTOR B POLYPEPTIDE 3"/>
    <property type="match status" value="1"/>
</dbReference>
<name>A0A834HM10_RHYFE</name>
<evidence type="ECO:0000313" key="5">
    <source>
        <dbReference type="Proteomes" id="UP000625711"/>
    </source>
</evidence>
<evidence type="ECO:0000259" key="3">
    <source>
        <dbReference type="PROSITE" id="PS51319"/>
    </source>
</evidence>
<dbReference type="EMBL" id="JAACXV010016277">
    <property type="protein sequence ID" value="KAF7264692.1"/>
    <property type="molecule type" value="Genomic_DNA"/>
</dbReference>
<comment type="caution">
    <text evidence="4">The sequence shown here is derived from an EMBL/GenBank/DDBJ whole genome shotgun (WGS) entry which is preliminary data.</text>
</comment>
<feature type="region of interest" description="Disordered" evidence="2">
    <location>
        <begin position="154"/>
        <end position="215"/>
    </location>
</feature>
<feature type="compositionally biased region" description="Basic and acidic residues" evidence="2">
    <location>
        <begin position="182"/>
        <end position="200"/>
    </location>
</feature>
<dbReference type="OrthoDB" id="21513at2759"/>
<dbReference type="InterPro" id="IPR051870">
    <property type="entry name" value="Elongin-A_domain"/>
</dbReference>
<feature type="compositionally biased region" description="Polar residues" evidence="2">
    <location>
        <begin position="205"/>
        <end position="215"/>
    </location>
</feature>
<evidence type="ECO:0000256" key="1">
    <source>
        <dbReference type="PROSITE-ProRule" id="PRU00649"/>
    </source>
</evidence>
<sequence length="215" mass="23951">MEFTSDILVDKINHYKKKVIKHSKTGTAEKILHAIKKLSEMPVRVCHLEKTGVGITINSLKADEGQVGVRSRELVAAWKSMVQAEDEREALENEQKNKSAISPNSISGSQDNLKIIYEGSGGGNENTYEEYSSNSSDSNKCISINKKRREYIEDGNSSECSVSKSTQILSNVNNSQKKRKREVTPAERGNKSEKSKKEYEETTSFGSPISDNKTN</sequence>
<dbReference type="Proteomes" id="UP000625711">
    <property type="component" value="Unassembled WGS sequence"/>
</dbReference>
<feature type="non-terminal residue" evidence="4">
    <location>
        <position position="215"/>
    </location>
</feature>
<gene>
    <name evidence="4" type="ORF">GWI33_022604</name>
</gene>
<dbReference type="SUPFAM" id="SSF47676">
    <property type="entry name" value="Conserved domain common to transcription factors TFIIS, elongin A, CRSP70"/>
    <property type="match status" value="1"/>
</dbReference>
<protein>
    <recommendedName>
        <fullName evidence="3">TFIIS N-terminal domain-containing protein</fullName>
    </recommendedName>
</protein>
<keyword evidence="1" id="KW-0539">Nucleus</keyword>
<reference evidence="4" key="1">
    <citation type="submission" date="2020-08" db="EMBL/GenBank/DDBJ databases">
        <title>Genome sequencing and assembly of the red palm weevil Rhynchophorus ferrugineus.</title>
        <authorList>
            <person name="Dias G.B."/>
            <person name="Bergman C.M."/>
            <person name="Manee M."/>
        </authorList>
    </citation>
    <scope>NUCLEOTIDE SEQUENCE</scope>
    <source>
        <strain evidence="4">AA-2017</strain>
        <tissue evidence="4">Whole larva</tissue>
    </source>
</reference>
<feature type="domain" description="TFIIS N-terminal" evidence="3">
    <location>
        <begin position="10"/>
        <end position="85"/>
    </location>
</feature>
<evidence type="ECO:0000313" key="4">
    <source>
        <dbReference type="EMBL" id="KAF7264692.1"/>
    </source>
</evidence>
<keyword evidence="5" id="KW-1185">Reference proteome</keyword>
<dbReference type="PANTHER" id="PTHR15141">
    <property type="entry name" value="TRANSCRIPTION ELONGATION FACTOR B POLYPEPTIDE 3"/>
    <property type="match status" value="1"/>
</dbReference>
<dbReference type="GO" id="GO:0005634">
    <property type="term" value="C:nucleus"/>
    <property type="evidence" value="ECO:0007669"/>
    <property type="project" value="UniProtKB-SubCell"/>
</dbReference>